<evidence type="ECO:0000313" key="2">
    <source>
        <dbReference type="EMBL" id="EDP96425.1"/>
    </source>
</evidence>
<organism evidence="2 3">
    <name type="scientific">Kordia algicida OT-1</name>
    <dbReference type="NCBI Taxonomy" id="391587"/>
    <lineage>
        <taxon>Bacteria</taxon>
        <taxon>Pseudomonadati</taxon>
        <taxon>Bacteroidota</taxon>
        <taxon>Flavobacteriia</taxon>
        <taxon>Flavobacteriales</taxon>
        <taxon>Flavobacteriaceae</taxon>
        <taxon>Kordia</taxon>
    </lineage>
</organism>
<evidence type="ECO:0000313" key="3">
    <source>
        <dbReference type="Proteomes" id="UP000002945"/>
    </source>
</evidence>
<proteinExistence type="predicted"/>
<dbReference type="Proteomes" id="UP000002945">
    <property type="component" value="Unassembled WGS sequence"/>
</dbReference>
<keyword evidence="3" id="KW-1185">Reference proteome</keyword>
<dbReference type="AlphaFoldDB" id="A9DVI3"/>
<feature type="region of interest" description="Disordered" evidence="1">
    <location>
        <begin position="22"/>
        <end position="41"/>
    </location>
</feature>
<dbReference type="STRING" id="391587.KAOT1_03412"/>
<comment type="caution">
    <text evidence="2">The sequence shown here is derived from an EMBL/GenBank/DDBJ whole genome shotgun (WGS) entry which is preliminary data.</text>
</comment>
<accession>A9DVI3</accession>
<gene>
    <name evidence="2" type="ORF">KAOT1_03412</name>
</gene>
<feature type="compositionally biased region" description="Low complexity" evidence="1">
    <location>
        <begin position="29"/>
        <end position="41"/>
    </location>
</feature>
<sequence>MKNPAEFLGATVLSPMDQDKLRGGIRAAQQQQQQQQQQQTA</sequence>
<dbReference type="RefSeq" id="WP_007093255.1">
    <property type="nucleotide sequence ID" value="NZ_CP142125.1"/>
</dbReference>
<dbReference type="EMBL" id="ABIB01000004">
    <property type="protein sequence ID" value="EDP96425.1"/>
    <property type="molecule type" value="Genomic_DNA"/>
</dbReference>
<evidence type="ECO:0000256" key="1">
    <source>
        <dbReference type="SAM" id="MobiDB-lite"/>
    </source>
</evidence>
<protein>
    <submittedName>
        <fullName evidence="2">Uncharacterized protein</fullName>
    </submittedName>
</protein>
<dbReference type="HOGENOM" id="CLU_3271589_0_0_10"/>
<name>A9DVI3_9FLAO</name>
<reference evidence="2 3" key="1">
    <citation type="journal article" date="2011" name="J. Bacteriol.">
        <title>Genome sequence of the algicidal bacterium Kordia algicida OT-1.</title>
        <authorList>
            <person name="Lee H.S."/>
            <person name="Kang S.G."/>
            <person name="Kwon K.K."/>
            <person name="Lee J.H."/>
            <person name="Kim S.J."/>
        </authorList>
    </citation>
    <scope>NUCLEOTIDE SEQUENCE [LARGE SCALE GENOMIC DNA]</scope>
    <source>
        <strain evidence="2 3">OT-1</strain>
    </source>
</reference>